<gene>
    <name evidence="1" type="ORF">BG20_I0834</name>
</gene>
<comment type="caution">
    <text evidence="1">The sequence shown here is derived from an EMBL/GenBank/DDBJ whole genome shotgun (WGS) entry which is preliminary data.</text>
</comment>
<dbReference type="Proteomes" id="UP000014065">
    <property type="component" value="Unassembled WGS sequence"/>
</dbReference>
<protein>
    <recommendedName>
        <fullName evidence="3">DUF5615 domain-containing protein</fullName>
    </recommendedName>
</protein>
<reference evidence="1 2" key="1">
    <citation type="journal article" date="2012" name="J. Bacteriol.">
        <title>Genome Sequence of "Candidatus Nitrosoarchaeum limnia" BG20, a Low-Salinity Ammonia-Oxidizing Archaeon from the San Francisco Bay Estuary.</title>
        <authorList>
            <person name="Mosier A.C."/>
            <person name="Allen E.E."/>
            <person name="Kim M."/>
            <person name="Ferriera S."/>
            <person name="Francis C.A."/>
        </authorList>
    </citation>
    <scope>NUCLEOTIDE SEQUENCE [LARGE SCALE GENOMIC DNA]</scope>
    <source>
        <strain evidence="1 2">BG20</strain>
    </source>
</reference>
<dbReference type="RefSeq" id="WP_010190770.1">
    <property type="nucleotide sequence ID" value="NZ_AHJG01000096.1"/>
</dbReference>
<keyword evidence="2" id="KW-1185">Reference proteome</keyword>
<organism evidence="1 2">
    <name type="scientific">Candidatus Nitrosarchaeum limnium BG20</name>
    <dbReference type="NCBI Taxonomy" id="859192"/>
    <lineage>
        <taxon>Archaea</taxon>
        <taxon>Nitrososphaerota</taxon>
        <taxon>Nitrososphaeria</taxon>
        <taxon>Nitrosopumilales</taxon>
        <taxon>Nitrosopumilaceae</taxon>
        <taxon>Nitrosarchaeum</taxon>
    </lineage>
</organism>
<evidence type="ECO:0000313" key="2">
    <source>
        <dbReference type="Proteomes" id="UP000014065"/>
    </source>
</evidence>
<accession>S2EV60</accession>
<proteinExistence type="predicted"/>
<evidence type="ECO:0000313" key="1">
    <source>
        <dbReference type="EMBL" id="EPA06169.1"/>
    </source>
</evidence>
<dbReference type="AlphaFoldDB" id="S2EV60"/>
<evidence type="ECO:0008006" key="3">
    <source>
        <dbReference type="Google" id="ProtNLM"/>
    </source>
</evidence>
<sequence>MSDIEFLIDENILGLDRFLDGYEIKYRKIGDPDCPKRGSKDPEVAKFAQKNKLVVLTNDDKLTKQCDLLDVEYLFMDLRDFAKKVNEYSKSH</sequence>
<name>S2EV60_9ARCH</name>
<dbReference type="EMBL" id="AHJG01000096">
    <property type="protein sequence ID" value="EPA06169.1"/>
    <property type="molecule type" value="Genomic_DNA"/>
</dbReference>